<keyword evidence="9 16" id="KW-0675">Receptor</keyword>
<dbReference type="EMBL" id="CP059735">
    <property type="protein sequence ID" value="WDE01125.1"/>
    <property type="molecule type" value="Genomic_DNA"/>
</dbReference>
<dbReference type="InterPro" id="IPR012910">
    <property type="entry name" value="Plug_dom"/>
</dbReference>
<dbReference type="GO" id="GO:0044718">
    <property type="term" value="P:siderophore transmembrane transport"/>
    <property type="evidence" value="ECO:0007669"/>
    <property type="project" value="TreeGrafter"/>
</dbReference>
<dbReference type="GO" id="GO:0009279">
    <property type="term" value="C:cell outer membrane"/>
    <property type="evidence" value="ECO:0007669"/>
    <property type="project" value="UniProtKB-SubCell"/>
</dbReference>
<keyword evidence="8 11" id="KW-0472">Membrane</keyword>
<evidence type="ECO:0000256" key="2">
    <source>
        <dbReference type="ARBA" id="ARBA00008143"/>
    </source>
</evidence>
<dbReference type="GO" id="GO:0015344">
    <property type="term" value="F:siderophore uptake transmembrane transporter activity"/>
    <property type="evidence" value="ECO:0007669"/>
    <property type="project" value="TreeGrafter"/>
</dbReference>
<dbReference type="PROSITE" id="PS52016">
    <property type="entry name" value="TONB_DEPENDENT_REC_3"/>
    <property type="match status" value="1"/>
</dbReference>
<evidence type="ECO:0000256" key="5">
    <source>
        <dbReference type="ARBA" id="ARBA00022692"/>
    </source>
</evidence>
<dbReference type="PANTHER" id="PTHR30069">
    <property type="entry name" value="TONB-DEPENDENT OUTER MEMBRANE RECEPTOR"/>
    <property type="match status" value="1"/>
</dbReference>
<dbReference type="InterPro" id="IPR000531">
    <property type="entry name" value="Beta-barrel_TonB"/>
</dbReference>
<dbReference type="Gene3D" id="2.40.170.20">
    <property type="entry name" value="TonB-dependent receptor, beta-barrel domain"/>
    <property type="match status" value="1"/>
</dbReference>
<gene>
    <name evidence="16" type="ORF">SG35_011095</name>
</gene>
<keyword evidence="10 11" id="KW-0998">Cell outer membrane</keyword>
<dbReference type="NCBIfam" id="TIGR01785">
    <property type="entry name" value="TonB-hemin"/>
    <property type="match status" value="1"/>
</dbReference>
<sequence>MKSKPCLLSRKNQRQPSYANTQKANPDIAGFITLKGKNLMFKPTPKVLACVISTALFTSPGYAEIPDDTQDIAQDLEVIVISGSRTEKALKDVAGSISVVTAQDIEKQVVTDMNQLFKYAPGVEVTGSAGGAQNILVRGMGSDRVLMIKDGMRMNEGYGADGLNDIVGRGFIETDTLKQVEVAKGAASSLYGSDALGGIIVFTTKDASDYLGQGETFAGSVKTGYDNSTEQENISTTLAFAHGDFEHLLNLNYRDGKEQQNYDESEQPFSIQSDNIFYKARYNINDQDYLTFTTEHWQQESKGDSADGLLAYFRGLGQYGYQIVDENINNDKTTESYQLNYHSESGTSFYDLLNVSLYKNKTIQRDQEYGQLDINAPMFGTVEIRDMWKTSRYQQDTVGFRSNASLEVNPTHTLGYGLDIEKTQSSRLVHEYREVAGESTRDLTDEKFPKTDTSRTGIFINDEITLLDGQLTLTPGLRFDRYSMDPNGALKADGISRFSKIDENHTSFNFGALYRLSDDISLFAQYGQGFKVPAYDLAYIEHYNQASSNYIYEVIPSDDLSPEESDSYELGLRGTLGDFAFNTAIFYTKYDQFLATTLTDSESVMNNDGSFAYQHDTFQYQNIDAVTIKGIEAALNYDLSNEINVFFNASYQHGKDDETDEYIETISPLSGIAGLGYMGDKLNAELILNWANKMTKVPEGKSEIAGYGSLDLLMSYQLTDEIVVNLSATNLTDKEYIRYVNANGHSEGDSKKHLTEAGRAFAVSAKMTF</sequence>
<evidence type="ECO:0000256" key="7">
    <source>
        <dbReference type="ARBA" id="ARBA00023077"/>
    </source>
</evidence>
<dbReference type="PANTHER" id="PTHR30069:SF29">
    <property type="entry name" value="HEMOGLOBIN AND HEMOGLOBIN-HAPTOGLOBIN-BINDING PROTEIN 1-RELATED"/>
    <property type="match status" value="1"/>
</dbReference>
<keyword evidence="5 11" id="KW-0812">Transmembrane</keyword>
<dbReference type="InterPro" id="IPR011276">
    <property type="entry name" value="TonB_haem/Hb_rcpt"/>
</dbReference>
<evidence type="ECO:0000256" key="12">
    <source>
        <dbReference type="RuleBase" id="RU003357"/>
    </source>
</evidence>
<dbReference type="CDD" id="cd01347">
    <property type="entry name" value="ligand_gated_channel"/>
    <property type="match status" value="1"/>
</dbReference>
<evidence type="ECO:0000256" key="3">
    <source>
        <dbReference type="ARBA" id="ARBA00022448"/>
    </source>
</evidence>
<evidence type="ECO:0000256" key="13">
    <source>
        <dbReference type="SAM" id="MobiDB-lite"/>
    </source>
</evidence>
<organism evidence="16 17">
    <name type="scientific">Thalassomonas actiniarum</name>
    <dbReference type="NCBI Taxonomy" id="485447"/>
    <lineage>
        <taxon>Bacteria</taxon>
        <taxon>Pseudomonadati</taxon>
        <taxon>Pseudomonadota</taxon>
        <taxon>Gammaproteobacteria</taxon>
        <taxon>Alteromonadales</taxon>
        <taxon>Colwelliaceae</taxon>
        <taxon>Thalassomonas</taxon>
    </lineage>
</organism>
<reference evidence="16 17" key="1">
    <citation type="journal article" date="2015" name="Genome Announc.">
        <title>Draft Genome Sequences of Marine Isolates of Thalassomonas viridans and Thalassomonas actiniarum.</title>
        <authorList>
            <person name="Olonade I."/>
            <person name="van Zyl L.J."/>
            <person name="Trindade M."/>
        </authorList>
    </citation>
    <scope>NUCLEOTIDE SEQUENCE [LARGE SCALE GENOMIC DNA]</scope>
    <source>
        <strain evidence="16 17">A5K-106</strain>
    </source>
</reference>
<dbReference type="InterPro" id="IPR010949">
    <property type="entry name" value="TonB_Hb/transfer/lactofer_rcpt"/>
</dbReference>
<keyword evidence="4 11" id="KW-1134">Transmembrane beta strand</keyword>
<evidence type="ECO:0000259" key="14">
    <source>
        <dbReference type="Pfam" id="PF00593"/>
    </source>
</evidence>
<keyword evidence="7 12" id="KW-0798">TonB box</keyword>
<proteinExistence type="inferred from homology"/>
<feature type="domain" description="TonB-dependent receptor-like beta-barrel" evidence="14">
    <location>
        <begin position="287"/>
        <end position="731"/>
    </location>
</feature>
<name>A0AAF0C5P8_9GAMM</name>
<dbReference type="SUPFAM" id="SSF56935">
    <property type="entry name" value="Porins"/>
    <property type="match status" value="1"/>
</dbReference>
<dbReference type="KEGG" id="tact:SG35_011095"/>
<dbReference type="AlphaFoldDB" id="A0AAF0C5P8"/>
<evidence type="ECO:0000256" key="8">
    <source>
        <dbReference type="ARBA" id="ARBA00023136"/>
    </source>
</evidence>
<keyword evidence="6" id="KW-0732">Signal</keyword>
<evidence type="ECO:0000256" key="11">
    <source>
        <dbReference type="PROSITE-ProRule" id="PRU01360"/>
    </source>
</evidence>
<dbReference type="Gene3D" id="2.170.130.10">
    <property type="entry name" value="TonB-dependent receptor, plug domain"/>
    <property type="match status" value="1"/>
</dbReference>
<evidence type="ECO:0000313" key="16">
    <source>
        <dbReference type="EMBL" id="WDE01125.1"/>
    </source>
</evidence>
<feature type="domain" description="TonB-dependent receptor plug" evidence="15">
    <location>
        <begin position="90"/>
        <end position="199"/>
    </location>
</feature>
<dbReference type="InterPro" id="IPR037066">
    <property type="entry name" value="Plug_dom_sf"/>
</dbReference>
<evidence type="ECO:0000256" key="9">
    <source>
        <dbReference type="ARBA" id="ARBA00023170"/>
    </source>
</evidence>
<dbReference type="NCBIfam" id="TIGR01786">
    <property type="entry name" value="TonB-hemlactrns"/>
    <property type="match status" value="1"/>
</dbReference>
<keyword evidence="17" id="KW-1185">Reference proteome</keyword>
<comment type="similarity">
    <text evidence="2">Belongs to the TonB-dependent receptor family. Hemoglobin/haptoglobin binding protein subfamily.</text>
</comment>
<evidence type="ECO:0000313" key="17">
    <source>
        <dbReference type="Proteomes" id="UP000032568"/>
    </source>
</evidence>
<dbReference type="Proteomes" id="UP000032568">
    <property type="component" value="Chromosome"/>
</dbReference>
<protein>
    <submittedName>
        <fullName evidence="16">TonB-dependent hemoglobin/transferrin/lactoferrin family receptor</fullName>
    </submittedName>
</protein>
<accession>A0AAF0C5P8</accession>
<dbReference type="Pfam" id="PF07715">
    <property type="entry name" value="Plug"/>
    <property type="match status" value="1"/>
</dbReference>
<keyword evidence="3 11" id="KW-0813">Transport</keyword>
<feature type="region of interest" description="Disordered" evidence="13">
    <location>
        <begin position="1"/>
        <end position="22"/>
    </location>
</feature>
<evidence type="ECO:0000256" key="10">
    <source>
        <dbReference type="ARBA" id="ARBA00023237"/>
    </source>
</evidence>
<evidence type="ECO:0000256" key="1">
    <source>
        <dbReference type="ARBA" id="ARBA00004571"/>
    </source>
</evidence>
<dbReference type="InterPro" id="IPR039426">
    <property type="entry name" value="TonB-dep_rcpt-like"/>
</dbReference>
<comment type="subcellular location">
    <subcellularLocation>
        <location evidence="1 11">Cell outer membrane</location>
        <topology evidence="1 11">Multi-pass membrane protein</topology>
    </subcellularLocation>
</comment>
<evidence type="ECO:0000256" key="4">
    <source>
        <dbReference type="ARBA" id="ARBA00022452"/>
    </source>
</evidence>
<dbReference type="Pfam" id="PF00593">
    <property type="entry name" value="TonB_dep_Rec_b-barrel"/>
    <property type="match status" value="1"/>
</dbReference>
<reference evidence="16 17" key="2">
    <citation type="journal article" date="2022" name="Mar. Drugs">
        <title>Bioassay-Guided Fractionation Leads to the Detection of Cholic Acid Generated by the Rare Thalassomonas sp.</title>
        <authorList>
            <person name="Pheiffer F."/>
            <person name="Schneider Y.K."/>
            <person name="Hansen E.H."/>
            <person name="Andersen J.H."/>
            <person name="Isaksson J."/>
            <person name="Busche T."/>
            <person name="R C."/>
            <person name="Kalinowski J."/>
            <person name="Zyl L.V."/>
            <person name="Trindade M."/>
        </authorList>
    </citation>
    <scope>NUCLEOTIDE SEQUENCE [LARGE SCALE GENOMIC DNA]</scope>
    <source>
        <strain evidence="16 17">A5K-106</strain>
    </source>
</reference>
<dbReference type="GO" id="GO:0015232">
    <property type="term" value="F:heme transmembrane transporter activity"/>
    <property type="evidence" value="ECO:0007669"/>
    <property type="project" value="InterPro"/>
</dbReference>
<evidence type="ECO:0000256" key="6">
    <source>
        <dbReference type="ARBA" id="ARBA00022729"/>
    </source>
</evidence>
<evidence type="ECO:0000259" key="15">
    <source>
        <dbReference type="Pfam" id="PF07715"/>
    </source>
</evidence>
<dbReference type="InterPro" id="IPR036942">
    <property type="entry name" value="Beta-barrel_TonB_sf"/>
</dbReference>